<dbReference type="InterPro" id="IPR000315">
    <property type="entry name" value="Znf_B-box"/>
</dbReference>
<evidence type="ECO:0000259" key="10">
    <source>
        <dbReference type="PROSITE" id="PS50188"/>
    </source>
</evidence>
<dbReference type="InterPro" id="IPR003879">
    <property type="entry name" value="Butyrophylin_SPRY"/>
</dbReference>
<dbReference type="RefSeq" id="XP_026230721.1">
    <property type="nucleotide sequence ID" value="XM_026374936.1"/>
</dbReference>
<dbReference type="Gene3D" id="4.10.830.40">
    <property type="match status" value="1"/>
</dbReference>
<name>A0A3Q1HMJ6_ANATE</name>
<dbReference type="InterPro" id="IPR003877">
    <property type="entry name" value="SPRY_dom"/>
</dbReference>
<dbReference type="SMART" id="SM00184">
    <property type="entry name" value="RING"/>
    <property type="match status" value="1"/>
</dbReference>
<dbReference type="GeneTree" id="ENSGT00940000165001"/>
<dbReference type="InterPro" id="IPR006574">
    <property type="entry name" value="PRY"/>
</dbReference>
<dbReference type="InterPro" id="IPR017907">
    <property type="entry name" value="Znf_RING_CS"/>
</dbReference>
<organism evidence="11 12">
    <name type="scientific">Anabas testudineus</name>
    <name type="common">Climbing perch</name>
    <name type="synonym">Anthias testudineus</name>
    <dbReference type="NCBI Taxonomy" id="64144"/>
    <lineage>
        <taxon>Eukaryota</taxon>
        <taxon>Metazoa</taxon>
        <taxon>Chordata</taxon>
        <taxon>Craniata</taxon>
        <taxon>Vertebrata</taxon>
        <taxon>Euteleostomi</taxon>
        <taxon>Actinopterygii</taxon>
        <taxon>Neopterygii</taxon>
        <taxon>Teleostei</taxon>
        <taxon>Neoteleostei</taxon>
        <taxon>Acanthomorphata</taxon>
        <taxon>Anabantaria</taxon>
        <taxon>Anabantiformes</taxon>
        <taxon>Anabantoidei</taxon>
        <taxon>Anabantidae</taxon>
        <taxon>Anabas</taxon>
    </lineage>
</organism>
<dbReference type="GO" id="GO:0045087">
    <property type="term" value="P:innate immune response"/>
    <property type="evidence" value="ECO:0007669"/>
    <property type="project" value="UniProtKB-KW"/>
</dbReference>
<proteinExistence type="predicted"/>
<evidence type="ECO:0000256" key="6">
    <source>
        <dbReference type="PROSITE-ProRule" id="PRU00024"/>
    </source>
</evidence>
<feature type="domain" description="B30.2/SPRY" evidence="10">
    <location>
        <begin position="280"/>
        <end position="476"/>
    </location>
</feature>
<evidence type="ECO:0000256" key="3">
    <source>
        <dbReference type="ARBA" id="ARBA00022771"/>
    </source>
</evidence>
<accession>A0A3Q1HMJ6</accession>
<feature type="domain" description="B box-type" evidence="9">
    <location>
        <begin position="142"/>
        <end position="194"/>
    </location>
</feature>
<dbReference type="Pfam" id="PF15227">
    <property type="entry name" value="zf-C3HC4_4"/>
    <property type="match status" value="1"/>
</dbReference>
<evidence type="ECO:0000256" key="1">
    <source>
        <dbReference type="ARBA" id="ARBA00022588"/>
    </source>
</evidence>
<sequence>MDNPENTCLEEMLMCPVCQDIFKDPRQLPCGHSLCMGCLENLMDHSSGVPFRCPDCRTDFGGAMGVQKNYVLASIAEDFRETRRRRAVQTKTVYCDFCPEGEILAIKTCLKCEVSLCKEHVKPHTELPVFTGHPLLTPLGDLQERKCPQHEDKVLKYYCNASRRYICNMCSLESKQHSLATEASTVLRRQMTEYMEQQFTVLREQIRESTDSVRKLNGDIQREKRNPADMCLNNVTVVLLCLWFIVLYYAYNYSVENQTLTEALDKQQNRVHHIYSTIAELLNDHPTKSHKPSETDDKGFLALDLDTVSPLLGVSADLQSVERVKAKLDYPDSNSRFDEAPQVLSTQCFSSGTHVWEVEAEGHWDIAVSYKSIQRKSKDSSFFGNNTESWCLTHDAEGKLFAQHNRRKTALSVTLQSSRIAVTVNFEKGNITFSSGESTIAHRLHEFKAELTQPACLGLGLYQMEPPSRACVVKAS</sequence>
<dbReference type="InterPro" id="IPR013320">
    <property type="entry name" value="ConA-like_dom_sf"/>
</dbReference>
<dbReference type="InterPro" id="IPR051051">
    <property type="entry name" value="E3_ubiq-ligase_TRIM/RNF"/>
</dbReference>
<keyword evidence="2" id="KW-0479">Metal-binding</keyword>
<dbReference type="AlphaFoldDB" id="A0A3Q1HMJ6"/>
<evidence type="ECO:0000259" key="9">
    <source>
        <dbReference type="PROSITE" id="PS50119"/>
    </source>
</evidence>
<dbReference type="InParanoid" id="A0A3Q1HMJ6"/>
<dbReference type="SUPFAM" id="SSF57845">
    <property type="entry name" value="B-box zinc-binding domain"/>
    <property type="match status" value="1"/>
</dbReference>
<keyword evidence="7" id="KW-1133">Transmembrane helix</keyword>
<dbReference type="RefSeq" id="XP_026230720.1">
    <property type="nucleotide sequence ID" value="XM_026374935.1"/>
</dbReference>
<dbReference type="Gene3D" id="3.30.160.60">
    <property type="entry name" value="Classic Zinc Finger"/>
    <property type="match status" value="1"/>
</dbReference>
<keyword evidence="1" id="KW-0399">Innate immunity</keyword>
<dbReference type="OMA" id="THVWEVE"/>
<reference evidence="11" key="1">
    <citation type="submission" date="2021-04" db="EMBL/GenBank/DDBJ databases">
        <authorList>
            <consortium name="Wellcome Sanger Institute Data Sharing"/>
        </authorList>
    </citation>
    <scope>NUCLEOTIDE SEQUENCE [LARGE SCALE GENOMIC DNA]</scope>
</reference>
<reference evidence="11" key="3">
    <citation type="submission" date="2025-09" db="UniProtKB">
        <authorList>
            <consortium name="Ensembl"/>
        </authorList>
    </citation>
    <scope>IDENTIFICATION</scope>
</reference>
<evidence type="ECO:0000313" key="12">
    <source>
        <dbReference type="Proteomes" id="UP000265040"/>
    </source>
</evidence>
<dbReference type="PANTHER" id="PTHR25465:SF73">
    <property type="entry name" value="E3 UBIQUITIN_ISG15 LIGASE TRIM25 ISOFORM X1"/>
    <property type="match status" value="1"/>
</dbReference>
<dbReference type="PRINTS" id="PR01407">
    <property type="entry name" value="BUTYPHLNCDUF"/>
</dbReference>
<dbReference type="Pfam" id="PF00643">
    <property type="entry name" value="zf-B_box"/>
    <property type="match status" value="1"/>
</dbReference>
<keyword evidence="5" id="KW-0391">Immunity</keyword>
<keyword evidence="3 6" id="KW-0863">Zinc-finger</keyword>
<evidence type="ECO:0000313" key="11">
    <source>
        <dbReference type="Ensembl" id="ENSATEP00000010076.1"/>
    </source>
</evidence>
<dbReference type="InterPro" id="IPR001870">
    <property type="entry name" value="B30.2/SPRY"/>
</dbReference>
<evidence type="ECO:0000256" key="7">
    <source>
        <dbReference type="SAM" id="Phobius"/>
    </source>
</evidence>
<dbReference type="SUPFAM" id="SSF57850">
    <property type="entry name" value="RING/U-box"/>
    <property type="match status" value="1"/>
</dbReference>
<dbReference type="PANTHER" id="PTHR25465">
    <property type="entry name" value="B-BOX DOMAIN CONTAINING"/>
    <property type="match status" value="1"/>
</dbReference>
<dbReference type="STRING" id="64144.ENSATEP00000010067"/>
<dbReference type="Proteomes" id="UP000265040">
    <property type="component" value="Chromosome 17"/>
</dbReference>
<dbReference type="InterPro" id="IPR001841">
    <property type="entry name" value="Znf_RING"/>
</dbReference>
<dbReference type="OrthoDB" id="6105938at2759"/>
<keyword evidence="7" id="KW-0812">Transmembrane</keyword>
<keyword evidence="7" id="KW-0472">Membrane</keyword>
<dbReference type="PROSITE" id="PS50119">
    <property type="entry name" value="ZF_BBOX"/>
    <property type="match status" value="1"/>
</dbReference>
<dbReference type="Pfam" id="PF13765">
    <property type="entry name" value="PRY"/>
    <property type="match status" value="1"/>
</dbReference>
<keyword evidence="12" id="KW-1185">Reference proteome</keyword>
<protein>
    <submittedName>
        <fullName evidence="11">Uncharacterized protein</fullName>
    </submittedName>
</protein>
<dbReference type="GO" id="GO:0005737">
    <property type="term" value="C:cytoplasm"/>
    <property type="evidence" value="ECO:0007669"/>
    <property type="project" value="UniProtKB-ARBA"/>
</dbReference>
<feature type="transmembrane region" description="Helical" evidence="7">
    <location>
        <begin position="231"/>
        <end position="251"/>
    </location>
</feature>
<dbReference type="GeneID" id="113172109"/>
<evidence type="ECO:0000256" key="2">
    <source>
        <dbReference type="ARBA" id="ARBA00022723"/>
    </source>
</evidence>
<dbReference type="PROSITE" id="PS50188">
    <property type="entry name" value="B302_SPRY"/>
    <property type="match status" value="1"/>
</dbReference>
<evidence type="ECO:0000259" key="8">
    <source>
        <dbReference type="PROSITE" id="PS50089"/>
    </source>
</evidence>
<dbReference type="InterPro" id="IPR043136">
    <property type="entry name" value="B30.2/SPRY_sf"/>
</dbReference>
<dbReference type="CDD" id="cd19756">
    <property type="entry name" value="Bbox2"/>
    <property type="match status" value="1"/>
</dbReference>
<dbReference type="Gene3D" id="2.60.120.920">
    <property type="match status" value="1"/>
</dbReference>
<feature type="domain" description="RING-type" evidence="8">
    <location>
        <begin position="15"/>
        <end position="57"/>
    </location>
</feature>
<dbReference type="InterPro" id="IPR013083">
    <property type="entry name" value="Znf_RING/FYVE/PHD"/>
</dbReference>
<dbReference type="CDD" id="cd19802">
    <property type="entry name" value="Bbox1_TRIM8-like"/>
    <property type="match status" value="1"/>
</dbReference>
<dbReference type="Ensembl" id="ENSATET00000010252.3">
    <property type="protein sequence ID" value="ENSATEP00000010076.1"/>
    <property type="gene ID" value="ENSATEG00000007098.3"/>
</dbReference>
<dbReference type="PROSITE" id="PS00518">
    <property type="entry name" value="ZF_RING_1"/>
    <property type="match status" value="1"/>
</dbReference>
<evidence type="ECO:0000256" key="4">
    <source>
        <dbReference type="ARBA" id="ARBA00022833"/>
    </source>
</evidence>
<dbReference type="Pfam" id="PF00622">
    <property type="entry name" value="SPRY"/>
    <property type="match status" value="1"/>
</dbReference>
<reference evidence="11" key="2">
    <citation type="submission" date="2025-08" db="UniProtKB">
        <authorList>
            <consortium name="Ensembl"/>
        </authorList>
    </citation>
    <scope>IDENTIFICATION</scope>
</reference>
<dbReference type="SUPFAM" id="SSF49899">
    <property type="entry name" value="Concanavalin A-like lectins/glucanases"/>
    <property type="match status" value="1"/>
</dbReference>
<dbReference type="SMART" id="SM00589">
    <property type="entry name" value="PRY"/>
    <property type="match status" value="1"/>
</dbReference>
<evidence type="ECO:0000256" key="5">
    <source>
        <dbReference type="ARBA" id="ARBA00022859"/>
    </source>
</evidence>
<dbReference type="PROSITE" id="PS50089">
    <property type="entry name" value="ZF_RING_2"/>
    <property type="match status" value="1"/>
</dbReference>
<keyword evidence="4" id="KW-0862">Zinc</keyword>
<dbReference type="GO" id="GO:0008270">
    <property type="term" value="F:zinc ion binding"/>
    <property type="evidence" value="ECO:0007669"/>
    <property type="project" value="UniProtKB-KW"/>
</dbReference>
<dbReference type="Gene3D" id="3.30.40.10">
    <property type="entry name" value="Zinc/RING finger domain, C3HC4 (zinc finger)"/>
    <property type="match status" value="1"/>
</dbReference>